<dbReference type="InterPro" id="IPR028250">
    <property type="entry name" value="DsbDN"/>
</dbReference>
<evidence type="ECO:0000259" key="9">
    <source>
        <dbReference type="Pfam" id="PF02683"/>
    </source>
</evidence>
<keyword evidence="3" id="KW-0201">Cytochrome c-type biogenesis</keyword>
<keyword evidence="12" id="KW-1185">Reference proteome</keyword>
<gene>
    <name evidence="11" type="ORF">QNI22_23970</name>
</gene>
<dbReference type="EMBL" id="JASJOU010000009">
    <property type="protein sequence ID" value="MDJ1503741.1"/>
    <property type="molecule type" value="Genomic_DNA"/>
</dbReference>
<organism evidence="11 12">
    <name type="scientific">Xanthocytophaga agilis</name>
    <dbReference type="NCBI Taxonomy" id="3048010"/>
    <lineage>
        <taxon>Bacteria</taxon>
        <taxon>Pseudomonadati</taxon>
        <taxon>Bacteroidota</taxon>
        <taxon>Cytophagia</taxon>
        <taxon>Cytophagales</taxon>
        <taxon>Rhodocytophagaceae</taxon>
        <taxon>Xanthocytophaga</taxon>
    </lineage>
</organism>
<sequence>MKPRFLLFFFLVAYGWCQAQIERPVTWEFTAKATSAQEATLTFTATIKEGWHVYSQFIEDGGPVPTSFTFTPSKDYQLVGKVEEKSTPIKAFDKTFNMNITWFANKAVFTQKVKLSKATKVQGSLEFMVCDDTKCLPPDQVEFAIAVEPLKGTSDEKTADTKVTTETTTNAVAKQAEPKAPEKNTVAESQTDTGAVVTTESTNGGASTSEEVVESQPVQQTPVATVGAPQEQSLWITFVAGLLGGFAAILMPCIFPLLPLTVSFFTKQSGSRAKGIRMSMLYGISIIVIYVSLGLLITVLFGADALNDLSTNGIFNFFFFVLLVVFAASFLGAFEIVLPSSWVNKADMQSEKGGLLGIFFMAATLALVSFSCTGPIIGTLLVQAASMGQLLGPAVGMFGFAFALALPFTLFSLFPSWLTSLPKAGSWLNTVKVVLGFLELALALKFLSNVDLAYHWEWFDREVFLVLWIVIFGLLGLYLLGKLKLSHDGEQTGISAVRLFLAVVTLAFSLYMIPGLWGAPLKVIAAFLPPQHTQDFDLYTNSLGGGSQPSVASHAPRKYSEIFHAPLKLDAFFDYDEGMAYARQVNKPVIIDFTGHACVNCRKMEATVWPDMAVLGRLREKYVLIQLYVDDKTELPANEQYVSKFSGKKVKTIGNKWSDMQATRFNANSQPYYVLLDAQEQVLVTPQGANYDVTNFINFLDLGLKNYSEKKIASLK</sequence>
<dbReference type="InterPro" id="IPR003834">
    <property type="entry name" value="Cyt_c_assmbl_TM_dom"/>
</dbReference>
<evidence type="ECO:0000256" key="1">
    <source>
        <dbReference type="ARBA" id="ARBA00004141"/>
    </source>
</evidence>
<dbReference type="PANTHER" id="PTHR32234:SF0">
    <property type="entry name" value="THIOL:DISULFIDE INTERCHANGE PROTEIN DSBD"/>
    <property type="match status" value="1"/>
</dbReference>
<evidence type="ECO:0000256" key="4">
    <source>
        <dbReference type="ARBA" id="ARBA00022989"/>
    </source>
</evidence>
<protein>
    <submittedName>
        <fullName evidence="11">Cytochrome c biogenesis protein CcdA</fullName>
    </submittedName>
</protein>
<feature type="domain" description="Cytochrome C biogenesis protein transmembrane" evidence="9">
    <location>
        <begin position="235"/>
        <end position="449"/>
    </location>
</feature>
<dbReference type="GO" id="GO:0015035">
    <property type="term" value="F:protein-disulfide reductase activity"/>
    <property type="evidence" value="ECO:0007669"/>
    <property type="project" value="TreeGrafter"/>
</dbReference>
<comment type="caution">
    <text evidence="11">The sequence shown here is derived from an EMBL/GenBank/DDBJ whole genome shotgun (WGS) entry which is preliminary data.</text>
</comment>
<feature type="transmembrane region" description="Helical" evidence="7">
    <location>
        <begin position="394"/>
        <end position="414"/>
    </location>
</feature>
<evidence type="ECO:0000256" key="2">
    <source>
        <dbReference type="ARBA" id="ARBA00022692"/>
    </source>
</evidence>
<feature type="transmembrane region" description="Helical" evidence="7">
    <location>
        <begin position="279"/>
        <end position="302"/>
    </location>
</feature>
<dbReference type="Pfam" id="PF02683">
    <property type="entry name" value="DsbD_TM"/>
    <property type="match status" value="1"/>
</dbReference>
<feature type="transmembrane region" description="Helical" evidence="7">
    <location>
        <begin position="355"/>
        <end position="382"/>
    </location>
</feature>
<dbReference type="Proteomes" id="UP001232063">
    <property type="component" value="Unassembled WGS sequence"/>
</dbReference>
<feature type="transmembrane region" description="Helical" evidence="7">
    <location>
        <begin position="314"/>
        <end position="334"/>
    </location>
</feature>
<feature type="transmembrane region" description="Helical" evidence="7">
    <location>
        <begin position="464"/>
        <end position="481"/>
    </location>
</feature>
<feature type="chain" id="PRO_5042281119" evidence="8">
    <location>
        <begin position="20"/>
        <end position="716"/>
    </location>
</feature>
<comment type="subcellular location">
    <subcellularLocation>
        <location evidence="1">Membrane</location>
        <topology evidence="1">Multi-pass membrane protein</topology>
    </subcellularLocation>
</comment>
<dbReference type="PANTHER" id="PTHR32234">
    <property type="entry name" value="THIOL:DISULFIDE INTERCHANGE PROTEIN DSBD"/>
    <property type="match status" value="1"/>
</dbReference>
<feature type="transmembrane region" description="Helical" evidence="7">
    <location>
        <begin position="493"/>
        <end position="513"/>
    </location>
</feature>
<dbReference type="GO" id="GO:0017004">
    <property type="term" value="P:cytochrome complex assembly"/>
    <property type="evidence" value="ECO:0007669"/>
    <property type="project" value="UniProtKB-KW"/>
</dbReference>
<dbReference type="InterPro" id="IPR036249">
    <property type="entry name" value="Thioredoxin-like_sf"/>
</dbReference>
<dbReference type="SUPFAM" id="SSF52833">
    <property type="entry name" value="Thioredoxin-like"/>
    <property type="match status" value="1"/>
</dbReference>
<evidence type="ECO:0000313" key="11">
    <source>
        <dbReference type="EMBL" id="MDJ1503741.1"/>
    </source>
</evidence>
<evidence type="ECO:0000256" key="7">
    <source>
        <dbReference type="SAM" id="Phobius"/>
    </source>
</evidence>
<dbReference type="AlphaFoldDB" id="A0AAE3R4H3"/>
<keyword evidence="4 7" id="KW-1133">Transmembrane helix</keyword>
<keyword evidence="2 7" id="KW-0812">Transmembrane</keyword>
<evidence type="ECO:0000313" key="12">
    <source>
        <dbReference type="Proteomes" id="UP001232063"/>
    </source>
</evidence>
<dbReference type="Gene3D" id="3.40.30.10">
    <property type="entry name" value="Glutaredoxin"/>
    <property type="match status" value="1"/>
</dbReference>
<reference evidence="11" key="1">
    <citation type="submission" date="2023-05" db="EMBL/GenBank/DDBJ databases">
        <authorList>
            <person name="Zhang X."/>
        </authorList>
    </citation>
    <scope>NUCLEOTIDE SEQUENCE</scope>
    <source>
        <strain evidence="11">BD1B2-1</strain>
    </source>
</reference>
<evidence type="ECO:0000256" key="8">
    <source>
        <dbReference type="SAM" id="SignalP"/>
    </source>
</evidence>
<feature type="region of interest" description="Disordered" evidence="6">
    <location>
        <begin position="173"/>
        <end position="192"/>
    </location>
</feature>
<feature type="region of interest" description="Disordered" evidence="6">
    <location>
        <begin position="199"/>
        <end position="218"/>
    </location>
</feature>
<keyword evidence="5 7" id="KW-0472">Membrane</keyword>
<evidence type="ECO:0000256" key="3">
    <source>
        <dbReference type="ARBA" id="ARBA00022748"/>
    </source>
</evidence>
<dbReference type="RefSeq" id="WP_314514370.1">
    <property type="nucleotide sequence ID" value="NZ_JASJOU010000009.1"/>
</dbReference>
<feature type="signal peptide" evidence="8">
    <location>
        <begin position="1"/>
        <end position="19"/>
    </location>
</feature>
<keyword evidence="8" id="KW-0732">Signal</keyword>
<proteinExistence type="predicted"/>
<dbReference type="Gene3D" id="2.60.40.1250">
    <property type="entry name" value="Thiol:disulfide interchange protein DsbD, N-terminal domain"/>
    <property type="match status" value="1"/>
</dbReference>
<feature type="domain" description="Thiol:disulfide interchange protein DsbD N-terminal" evidence="10">
    <location>
        <begin position="29"/>
        <end position="143"/>
    </location>
</feature>
<evidence type="ECO:0000256" key="6">
    <source>
        <dbReference type="SAM" id="MobiDB-lite"/>
    </source>
</evidence>
<name>A0AAE3R4H3_9BACT</name>
<dbReference type="InterPro" id="IPR036929">
    <property type="entry name" value="DsbDN_sf"/>
</dbReference>
<evidence type="ECO:0000256" key="5">
    <source>
        <dbReference type="ARBA" id="ARBA00023136"/>
    </source>
</evidence>
<feature type="transmembrane region" description="Helical" evidence="7">
    <location>
        <begin position="426"/>
        <end position="444"/>
    </location>
</feature>
<evidence type="ECO:0000259" key="10">
    <source>
        <dbReference type="Pfam" id="PF11412"/>
    </source>
</evidence>
<feature type="transmembrane region" description="Helical" evidence="7">
    <location>
        <begin position="234"/>
        <end position="258"/>
    </location>
</feature>
<accession>A0AAE3R4H3</accession>
<dbReference type="GO" id="GO:0016020">
    <property type="term" value="C:membrane"/>
    <property type="evidence" value="ECO:0007669"/>
    <property type="project" value="UniProtKB-SubCell"/>
</dbReference>
<dbReference type="Pfam" id="PF13899">
    <property type="entry name" value="Thioredoxin_7"/>
    <property type="match status" value="1"/>
</dbReference>
<dbReference type="Pfam" id="PF11412">
    <property type="entry name" value="DsbD_N"/>
    <property type="match status" value="1"/>
</dbReference>
<dbReference type="GO" id="GO:0045454">
    <property type="term" value="P:cell redox homeostasis"/>
    <property type="evidence" value="ECO:0007669"/>
    <property type="project" value="TreeGrafter"/>
</dbReference>